<evidence type="ECO:0000313" key="11">
    <source>
        <dbReference type="EMBL" id="MDQ0289357.1"/>
    </source>
</evidence>
<dbReference type="InterPro" id="IPR016117">
    <property type="entry name" value="ArgJ-like_dom_sf"/>
</dbReference>
<comment type="catalytic activity">
    <reaction evidence="10">
        <text>N(2)-acetyl-L-ornithine + L-glutamate = N-acetyl-L-glutamate + L-ornithine</text>
        <dbReference type="Rhea" id="RHEA:15349"/>
        <dbReference type="ChEBI" id="CHEBI:29985"/>
        <dbReference type="ChEBI" id="CHEBI:44337"/>
        <dbReference type="ChEBI" id="CHEBI:46911"/>
        <dbReference type="ChEBI" id="CHEBI:57805"/>
        <dbReference type="EC" id="2.3.1.35"/>
    </reaction>
</comment>
<dbReference type="GO" id="GO:0005737">
    <property type="term" value="C:cytoplasm"/>
    <property type="evidence" value="ECO:0007669"/>
    <property type="project" value="UniProtKB-SubCell"/>
</dbReference>
<keyword evidence="9 10" id="KW-0012">Acyltransferase</keyword>
<comment type="subcellular location">
    <subcellularLocation>
        <location evidence="1 10">Cytoplasm</location>
    </subcellularLocation>
</comment>
<organism evidence="11 12">
    <name type="scientific">Oligosphaera ethanolica</name>
    <dbReference type="NCBI Taxonomy" id="760260"/>
    <lineage>
        <taxon>Bacteria</taxon>
        <taxon>Pseudomonadati</taxon>
        <taxon>Lentisphaerota</taxon>
        <taxon>Oligosphaeria</taxon>
        <taxon>Oligosphaerales</taxon>
        <taxon>Oligosphaeraceae</taxon>
        <taxon>Oligosphaera</taxon>
    </lineage>
</organism>
<evidence type="ECO:0000256" key="5">
    <source>
        <dbReference type="ARBA" id="ARBA00022571"/>
    </source>
</evidence>
<dbReference type="FunFam" id="3.10.20.340:FF:000003">
    <property type="entry name" value="Arginine biosynthesis bifunctional protein ArgJ"/>
    <property type="match status" value="1"/>
</dbReference>
<evidence type="ECO:0000256" key="9">
    <source>
        <dbReference type="ARBA" id="ARBA00023315"/>
    </source>
</evidence>
<feature type="chain" id="PRO_5041752834" description="Arginine biosynthesis bifunctional protein ArgJ beta chain" evidence="10">
    <location>
        <begin position="197"/>
        <end position="410"/>
    </location>
</feature>
<feature type="site" description="Involved in the stabilization of negative charge on the oxyanion by the formation of the oxyanion hole" evidence="10">
    <location>
        <position position="117"/>
    </location>
</feature>
<dbReference type="GO" id="GO:0004358">
    <property type="term" value="F:L-glutamate N-acetyltransferase activity, acting on acetyl-L-ornithine as donor"/>
    <property type="evidence" value="ECO:0007669"/>
    <property type="project" value="UniProtKB-UniRule"/>
</dbReference>
<protein>
    <recommendedName>
        <fullName evidence="10">Arginine biosynthesis bifunctional protein ArgJ</fullName>
    </recommendedName>
    <domain>
        <recommendedName>
            <fullName evidence="10">Glutamate N-acetyltransferase</fullName>
            <ecNumber evidence="10">2.3.1.35</ecNumber>
        </recommendedName>
        <alternativeName>
            <fullName evidence="10">Ornithine acetyltransferase</fullName>
            <shortName evidence="10">OATase</shortName>
        </alternativeName>
        <alternativeName>
            <fullName evidence="10">Ornithine transacetylase</fullName>
        </alternativeName>
    </domain>
    <domain>
        <recommendedName>
            <fullName evidence="10">Amino-acid acetyltransferase</fullName>
            <ecNumber evidence="10">2.3.1.1</ecNumber>
        </recommendedName>
        <alternativeName>
            <fullName evidence="10">N-acetylglutamate synthase</fullName>
            <shortName evidence="10">AGSase</shortName>
        </alternativeName>
    </domain>
    <component>
        <recommendedName>
            <fullName evidence="10">Arginine biosynthesis bifunctional protein ArgJ alpha chain</fullName>
        </recommendedName>
    </component>
    <component>
        <recommendedName>
            <fullName evidence="10">Arginine biosynthesis bifunctional protein ArgJ beta chain</fullName>
        </recommendedName>
    </component>
</protein>
<dbReference type="AlphaFoldDB" id="A0AAE3VF41"/>
<comment type="function">
    <text evidence="10">Catalyzes two activities which are involved in the cyclic version of arginine biosynthesis: the synthesis of N-acetylglutamate from glutamate and acetyl-CoA as the acetyl donor, and of ornithine by transacetylation between N(2)-acetylornithine and glutamate.</text>
</comment>
<feature type="site" description="Involved in the stabilization of negative charge on the oxyanion by the formation of the oxyanion hole" evidence="10">
    <location>
        <position position="118"/>
    </location>
</feature>
<keyword evidence="4 10" id="KW-0963">Cytoplasm</keyword>
<dbReference type="FunFam" id="3.60.70.12:FF:000001">
    <property type="entry name" value="Arginine biosynthesis bifunctional protein ArgJ, chloroplastic"/>
    <property type="match status" value="1"/>
</dbReference>
<feature type="binding site" evidence="10">
    <location>
        <position position="283"/>
    </location>
    <ligand>
        <name>substrate</name>
    </ligand>
</feature>
<gene>
    <name evidence="10" type="primary">argJ</name>
    <name evidence="11" type="ORF">J3R75_001464</name>
</gene>
<keyword evidence="6 10" id="KW-0028">Amino-acid biosynthesis</keyword>
<evidence type="ECO:0000256" key="6">
    <source>
        <dbReference type="ARBA" id="ARBA00022605"/>
    </source>
</evidence>
<keyword evidence="5 10" id="KW-0055">Arginine biosynthesis</keyword>
<dbReference type="Gene3D" id="3.10.20.340">
    <property type="entry name" value="ArgJ beta chain, C-terminal domain"/>
    <property type="match status" value="1"/>
</dbReference>
<feature type="binding site" evidence="10">
    <location>
        <position position="154"/>
    </location>
    <ligand>
        <name>substrate</name>
    </ligand>
</feature>
<evidence type="ECO:0000313" key="12">
    <source>
        <dbReference type="Proteomes" id="UP001238163"/>
    </source>
</evidence>
<dbReference type="PANTHER" id="PTHR23100">
    <property type="entry name" value="ARGININE BIOSYNTHESIS BIFUNCTIONAL PROTEIN ARGJ"/>
    <property type="match status" value="1"/>
</dbReference>
<dbReference type="CDD" id="cd02152">
    <property type="entry name" value="OAT"/>
    <property type="match status" value="1"/>
</dbReference>
<comment type="pathway">
    <text evidence="10">Amino-acid biosynthesis; L-arginine biosynthesis; L-ornithine and N-acetyl-L-glutamate from L-glutamate and N(2)-acetyl-L-ornithine (cyclic): step 1/1.</text>
</comment>
<dbReference type="EC" id="2.3.1.1" evidence="10"/>
<dbReference type="EC" id="2.3.1.35" evidence="10"/>
<comment type="catalytic activity">
    <reaction evidence="10">
        <text>L-glutamate + acetyl-CoA = N-acetyl-L-glutamate + CoA + H(+)</text>
        <dbReference type="Rhea" id="RHEA:24292"/>
        <dbReference type="ChEBI" id="CHEBI:15378"/>
        <dbReference type="ChEBI" id="CHEBI:29985"/>
        <dbReference type="ChEBI" id="CHEBI:44337"/>
        <dbReference type="ChEBI" id="CHEBI:57287"/>
        <dbReference type="ChEBI" id="CHEBI:57288"/>
        <dbReference type="EC" id="2.3.1.1"/>
    </reaction>
</comment>
<dbReference type="Pfam" id="PF01960">
    <property type="entry name" value="ArgJ"/>
    <property type="match status" value="1"/>
</dbReference>
<keyword evidence="8 10" id="KW-0068">Autocatalytic cleavage</keyword>
<comment type="pathway">
    <text evidence="10">Amino-acid biosynthesis; L-arginine biosynthesis; N(2)-acetyl-L-ornithine from L-glutamate: step 1/4.</text>
</comment>
<comment type="subunit">
    <text evidence="3 10">Heterotetramer of two alpha and two beta chains.</text>
</comment>
<evidence type="ECO:0000256" key="4">
    <source>
        <dbReference type="ARBA" id="ARBA00022490"/>
    </source>
</evidence>
<dbReference type="InterPro" id="IPR042195">
    <property type="entry name" value="ArgJ_beta_C"/>
</dbReference>
<name>A0AAE3VF41_9BACT</name>
<accession>A0AAE3VF41</accession>
<feature type="site" description="Cleavage; by autolysis" evidence="10">
    <location>
        <begin position="196"/>
        <end position="197"/>
    </location>
</feature>
<dbReference type="NCBIfam" id="NF003802">
    <property type="entry name" value="PRK05388.1"/>
    <property type="match status" value="1"/>
</dbReference>
<dbReference type="GO" id="GO:0004042">
    <property type="term" value="F:L-glutamate N-acetyltransferase activity"/>
    <property type="evidence" value="ECO:0007669"/>
    <property type="project" value="UniProtKB-UniRule"/>
</dbReference>
<evidence type="ECO:0000256" key="2">
    <source>
        <dbReference type="ARBA" id="ARBA00006774"/>
    </source>
</evidence>
<evidence type="ECO:0000256" key="7">
    <source>
        <dbReference type="ARBA" id="ARBA00022679"/>
    </source>
</evidence>
<feature type="binding site" evidence="10">
    <location>
        <position position="410"/>
    </location>
    <ligand>
        <name>substrate</name>
    </ligand>
</feature>
<comment type="similarity">
    <text evidence="2 10">Belongs to the ArgJ family.</text>
</comment>
<dbReference type="GO" id="GO:0006592">
    <property type="term" value="P:ornithine biosynthetic process"/>
    <property type="evidence" value="ECO:0007669"/>
    <property type="project" value="TreeGrafter"/>
</dbReference>
<evidence type="ECO:0000256" key="1">
    <source>
        <dbReference type="ARBA" id="ARBA00004496"/>
    </source>
</evidence>
<keyword evidence="7 10" id="KW-0808">Transferase</keyword>
<dbReference type="GO" id="GO:0006526">
    <property type="term" value="P:L-arginine biosynthetic process"/>
    <property type="evidence" value="ECO:0007669"/>
    <property type="project" value="UniProtKB-UniRule"/>
</dbReference>
<evidence type="ECO:0000256" key="10">
    <source>
        <dbReference type="HAMAP-Rule" id="MF_01106"/>
    </source>
</evidence>
<feature type="active site" description="Nucleophile" evidence="10">
    <location>
        <position position="197"/>
    </location>
</feature>
<keyword evidence="10" id="KW-0511">Multifunctional enzyme</keyword>
<dbReference type="EMBL" id="JAUSVL010000001">
    <property type="protein sequence ID" value="MDQ0289357.1"/>
    <property type="molecule type" value="Genomic_DNA"/>
</dbReference>
<dbReference type="PANTHER" id="PTHR23100:SF0">
    <property type="entry name" value="ARGININE BIOSYNTHESIS BIFUNCTIONAL PROTEIN ARGJ, MITOCHONDRIAL"/>
    <property type="match status" value="1"/>
</dbReference>
<dbReference type="InterPro" id="IPR002813">
    <property type="entry name" value="Arg_biosynth_ArgJ"/>
</dbReference>
<dbReference type="SUPFAM" id="SSF56266">
    <property type="entry name" value="DmpA/ArgJ-like"/>
    <property type="match status" value="1"/>
</dbReference>
<feature type="chain" id="PRO_5041752835" description="Arginine biosynthesis bifunctional protein ArgJ alpha chain" evidence="10">
    <location>
        <begin position="1"/>
        <end position="196"/>
    </location>
</feature>
<evidence type="ECO:0000256" key="8">
    <source>
        <dbReference type="ARBA" id="ARBA00022813"/>
    </source>
</evidence>
<proteinExistence type="inferred from homology"/>
<feature type="binding site" evidence="10">
    <location>
        <position position="180"/>
    </location>
    <ligand>
        <name>substrate</name>
    </ligand>
</feature>
<dbReference type="Gene3D" id="3.60.70.12">
    <property type="entry name" value="L-amino peptidase D-ALA esterase/amidase"/>
    <property type="match status" value="1"/>
</dbReference>
<dbReference type="RefSeq" id="WP_307260779.1">
    <property type="nucleotide sequence ID" value="NZ_JAUSVL010000001.1"/>
</dbReference>
<feature type="binding site" evidence="10">
    <location>
        <position position="197"/>
    </location>
    <ligand>
        <name>substrate</name>
    </ligand>
</feature>
<keyword evidence="12" id="KW-1185">Reference proteome</keyword>
<reference evidence="11" key="1">
    <citation type="submission" date="2023-07" db="EMBL/GenBank/DDBJ databases">
        <title>Genomic Encyclopedia of Type Strains, Phase IV (KMG-IV): sequencing the most valuable type-strain genomes for metagenomic binning, comparative biology and taxonomic classification.</title>
        <authorList>
            <person name="Goeker M."/>
        </authorList>
    </citation>
    <scope>NUCLEOTIDE SEQUENCE</scope>
    <source>
        <strain evidence="11">DSM 24202</strain>
    </source>
</reference>
<dbReference type="Proteomes" id="UP001238163">
    <property type="component" value="Unassembled WGS sequence"/>
</dbReference>
<evidence type="ECO:0000256" key="3">
    <source>
        <dbReference type="ARBA" id="ARBA00011475"/>
    </source>
</evidence>
<comment type="caution">
    <text evidence="11">The sequence shown here is derived from an EMBL/GenBank/DDBJ whole genome shotgun (WGS) entry which is preliminary data.</text>
</comment>
<feature type="binding site" evidence="10">
    <location>
        <position position="405"/>
    </location>
    <ligand>
        <name>substrate</name>
    </ligand>
</feature>
<sequence>MSIRPIEQGSVTSPAGFQASGIIAGLKRSGAKDLAMLYSPRPCVAVGAFTSNLFAAAPVIYDRKLIAADSPIHAIVINSGNANACTGQQGLQDAEKTAAHAASLLCLHPSQVLVSSTGRIGVPMPMGIILAGVDKAVKALAAAGGRDAADAIMTTDTRPKSHAVAVDVGGTTVRIGGMTKGAGMIAPKLRMQPPQATMLSYITTDAAIERQALHDCLARALDLSYNRITVDGDTSTNDTVIALANGAAGNDLIKVGTPEAELFFQAFVEVVARLAREMVLDGEGVTRFVEINVCGAKNAAEARRCAEAIANSALCKTAWFGADPNWGRILCAAGYSGCEFDPTTVNLDFMSTPVVRRGMDAGTPEAELAEIVKAKELTINLDLGAGPGAFTVWSCDMTYDYVKINADYHT</sequence>
<dbReference type="NCBIfam" id="TIGR00120">
    <property type="entry name" value="ArgJ"/>
    <property type="match status" value="1"/>
</dbReference>
<dbReference type="HAMAP" id="MF_01106">
    <property type="entry name" value="ArgJ"/>
    <property type="match status" value="1"/>
</dbReference>